<keyword evidence="3" id="KW-0472">Membrane</keyword>
<evidence type="ECO:0000313" key="7">
    <source>
        <dbReference type="Proteomes" id="UP000054248"/>
    </source>
</evidence>
<feature type="compositionally biased region" description="Acidic residues" evidence="2">
    <location>
        <begin position="711"/>
        <end position="722"/>
    </location>
</feature>
<dbReference type="HOGENOM" id="CLU_009570_1_1_1"/>
<dbReference type="AlphaFoldDB" id="A0A0C3QY55"/>
<feature type="transmembrane region" description="Helical" evidence="3">
    <location>
        <begin position="226"/>
        <end position="244"/>
    </location>
</feature>
<organism evidence="6 7">
    <name type="scientific">Tulasnella calospora MUT 4182</name>
    <dbReference type="NCBI Taxonomy" id="1051891"/>
    <lineage>
        <taxon>Eukaryota</taxon>
        <taxon>Fungi</taxon>
        <taxon>Dikarya</taxon>
        <taxon>Basidiomycota</taxon>
        <taxon>Agaricomycotina</taxon>
        <taxon>Agaricomycetes</taxon>
        <taxon>Cantharellales</taxon>
        <taxon>Tulasnellaceae</taxon>
        <taxon>Tulasnella</taxon>
    </lineage>
</organism>
<evidence type="ECO:0000256" key="1">
    <source>
        <dbReference type="SAM" id="Coils"/>
    </source>
</evidence>
<accession>A0A0C3QY55</accession>
<feature type="region of interest" description="Disordered" evidence="2">
    <location>
        <begin position="711"/>
        <end position="734"/>
    </location>
</feature>
<keyword evidence="7" id="KW-1185">Reference proteome</keyword>
<dbReference type="EMBL" id="KN822944">
    <property type="protein sequence ID" value="KIO34124.1"/>
    <property type="molecule type" value="Genomic_DNA"/>
</dbReference>
<feature type="transmembrane region" description="Helical" evidence="3">
    <location>
        <begin position="285"/>
        <end position="306"/>
    </location>
</feature>
<reference evidence="7" key="2">
    <citation type="submission" date="2015-01" db="EMBL/GenBank/DDBJ databases">
        <title>Evolutionary Origins and Diversification of the Mycorrhizal Mutualists.</title>
        <authorList>
            <consortium name="DOE Joint Genome Institute"/>
            <consortium name="Mycorrhizal Genomics Consortium"/>
            <person name="Kohler A."/>
            <person name="Kuo A."/>
            <person name="Nagy L.G."/>
            <person name="Floudas D."/>
            <person name="Copeland A."/>
            <person name="Barry K.W."/>
            <person name="Cichocki N."/>
            <person name="Veneault-Fourrey C."/>
            <person name="LaButti K."/>
            <person name="Lindquist E.A."/>
            <person name="Lipzen A."/>
            <person name="Lundell T."/>
            <person name="Morin E."/>
            <person name="Murat C."/>
            <person name="Riley R."/>
            <person name="Ohm R."/>
            <person name="Sun H."/>
            <person name="Tunlid A."/>
            <person name="Henrissat B."/>
            <person name="Grigoriev I.V."/>
            <person name="Hibbett D.S."/>
            <person name="Martin F."/>
        </authorList>
    </citation>
    <scope>NUCLEOTIDE SEQUENCE [LARGE SCALE GENOMIC DNA]</scope>
    <source>
        <strain evidence="7">MUT 4182</strain>
    </source>
</reference>
<keyword evidence="1" id="KW-0175">Coiled coil</keyword>
<dbReference type="PANTHER" id="PTHR35859:SF1">
    <property type="entry name" value="NONSELECTIVE CATION CHANNEL PROTEIN"/>
    <property type="match status" value="1"/>
</dbReference>
<protein>
    <recommendedName>
        <fullName evidence="8">Ion transport domain-containing protein</fullName>
    </recommendedName>
</protein>
<evidence type="ECO:0008006" key="8">
    <source>
        <dbReference type="Google" id="ProtNLM"/>
    </source>
</evidence>
<evidence type="ECO:0000259" key="4">
    <source>
        <dbReference type="Pfam" id="PF23190"/>
    </source>
</evidence>
<keyword evidence="3" id="KW-1133">Transmembrane helix</keyword>
<dbReference type="Pfam" id="PF23190">
    <property type="entry name" value="LHD_TRPY1"/>
    <property type="match status" value="1"/>
</dbReference>
<dbReference type="Pfam" id="PF23317">
    <property type="entry name" value="YVC1_C"/>
    <property type="match status" value="1"/>
</dbReference>
<name>A0A0C3QY55_9AGAM</name>
<evidence type="ECO:0000256" key="3">
    <source>
        <dbReference type="SAM" id="Phobius"/>
    </source>
</evidence>
<feature type="region of interest" description="Disordered" evidence="2">
    <location>
        <begin position="619"/>
        <end position="680"/>
    </location>
</feature>
<dbReference type="PANTHER" id="PTHR35859">
    <property type="entry name" value="NONSELECTIVE CATION CHANNEL PROTEIN"/>
    <property type="match status" value="1"/>
</dbReference>
<evidence type="ECO:0000313" key="6">
    <source>
        <dbReference type="EMBL" id="KIO34124.1"/>
    </source>
</evidence>
<feature type="coiled-coil region" evidence="1">
    <location>
        <begin position="835"/>
        <end position="862"/>
    </location>
</feature>
<dbReference type="InterPro" id="IPR056336">
    <property type="entry name" value="YVC1_C"/>
</dbReference>
<evidence type="ECO:0000259" key="5">
    <source>
        <dbReference type="Pfam" id="PF23317"/>
    </source>
</evidence>
<dbReference type="InterPro" id="IPR056337">
    <property type="entry name" value="LHD_YVC1"/>
</dbReference>
<dbReference type="STRING" id="1051891.A0A0C3QY55"/>
<proteinExistence type="predicted"/>
<feature type="transmembrane region" description="Helical" evidence="3">
    <location>
        <begin position="496"/>
        <end position="515"/>
    </location>
</feature>
<feature type="domain" description="Calcium channel YVC1-like C-terminal transmembrane" evidence="5">
    <location>
        <begin position="232"/>
        <end position="520"/>
    </location>
</feature>
<dbReference type="OrthoDB" id="2373987at2759"/>
<sequence length="865" mass="98208">MDIEDEREPLLREELDAIPVYPIIHLVKADVEHYIGSSYQLTAPDLTYSLVQPLYDKYSRMRNMSVVFCFLLNRVHFLRDRNLASMPLSQSRAALCELMAIKLLRDWAESTMELATVMTTSWCIFSGAGPEVLDKADESYGDMDTNERIGNAIEMAIIGQAKRFIKSGAFQKIIDCIWSGKVVYQAESDHSFLSDTYKRKTIHFYDPRRAPLLDHYRLKVPAVRAVLEYAEFLVLFILFVIALEGNEVNKVNWSEGIFMIYALGFTLDKVAAMQEHGMKVYSANLWNAFDIALITIFMSYGSFRAYGFYYHEKWARTLGIDILALGACLMFPRLAFVTLSNNLMILSVRSMFYEFIVLMLVAAFCFCGFLYALFTKNYYSPGTIFWYMLDLYFGLDASGFDRATTFHPFFGPVLMVVYACLSNTLLLTVLVAILSNTFSTISEDAVAESMFRKAVSTIEGVKADALFSYQPPLNLFAFIVMLPLSYILSKRWFHKVNVFMIRITSLPILLAVAVYERQKVRHRTTTMQETVSVMVERVVERIPRGLRRLTLVDRLRSSVNDIDTIFDLEEELAEEAESRRISQIRLGQDKFASPENLNETEDKPDEQLAFPTFAEHIANSSRASTHSRERPSINPVQSESPRRPEMVVPIIEDPLAKRRRRSSHRNQRPTTSTLMPPDPSLLVPGLNTAALAPSPLAQIFNPIVFDDTDNEEAVSENPDDTNEFGIFSPTTSTPAITFGPASRRISMSRHKRSGTADLTKALHPRRRTQSALMAPAPSVRPGLLPTFDQPTPPVSSSHLPGPDGQMVDFPHHVLQPQTVTETEAEEEIDPDGLEAREMSERLDQLEKRQVRIEQLLERISQRLEG</sequence>
<feature type="compositionally biased region" description="Basic residues" evidence="2">
    <location>
        <begin position="657"/>
        <end position="667"/>
    </location>
</feature>
<gene>
    <name evidence="6" type="ORF">M407DRAFT_13568</name>
</gene>
<keyword evidence="3" id="KW-0812">Transmembrane</keyword>
<feature type="transmembrane region" description="Helical" evidence="3">
    <location>
        <begin position="351"/>
        <end position="372"/>
    </location>
</feature>
<feature type="transmembrane region" description="Helical" evidence="3">
    <location>
        <begin position="318"/>
        <end position="339"/>
    </location>
</feature>
<dbReference type="InterPro" id="IPR052971">
    <property type="entry name" value="TRP_calcium_channel"/>
</dbReference>
<dbReference type="Proteomes" id="UP000054248">
    <property type="component" value="Unassembled WGS sequence"/>
</dbReference>
<feature type="transmembrane region" description="Helical" evidence="3">
    <location>
        <begin position="409"/>
        <end position="434"/>
    </location>
</feature>
<reference evidence="6 7" key="1">
    <citation type="submission" date="2014-04" db="EMBL/GenBank/DDBJ databases">
        <authorList>
            <consortium name="DOE Joint Genome Institute"/>
            <person name="Kuo A."/>
            <person name="Girlanda M."/>
            <person name="Perotto S."/>
            <person name="Kohler A."/>
            <person name="Nagy L.G."/>
            <person name="Floudas D."/>
            <person name="Copeland A."/>
            <person name="Barry K.W."/>
            <person name="Cichocki N."/>
            <person name="Veneault-Fourrey C."/>
            <person name="LaButti K."/>
            <person name="Lindquist E.A."/>
            <person name="Lipzen A."/>
            <person name="Lundell T."/>
            <person name="Morin E."/>
            <person name="Murat C."/>
            <person name="Sun H."/>
            <person name="Tunlid A."/>
            <person name="Henrissat B."/>
            <person name="Grigoriev I.V."/>
            <person name="Hibbett D.S."/>
            <person name="Martin F."/>
            <person name="Nordberg H.P."/>
            <person name="Cantor M.N."/>
            <person name="Hua S.X."/>
        </authorList>
    </citation>
    <scope>NUCLEOTIDE SEQUENCE [LARGE SCALE GENOMIC DNA]</scope>
    <source>
        <strain evidence="6 7">MUT 4182</strain>
    </source>
</reference>
<evidence type="ECO:0000256" key="2">
    <source>
        <dbReference type="SAM" id="MobiDB-lite"/>
    </source>
</evidence>
<feature type="transmembrane region" description="Helical" evidence="3">
    <location>
        <begin position="472"/>
        <end position="489"/>
    </location>
</feature>
<feature type="domain" description="YVC1 N-terminal linker helical" evidence="4">
    <location>
        <begin position="27"/>
        <end position="201"/>
    </location>
</feature>